<evidence type="ECO:0000256" key="1">
    <source>
        <dbReference type="SAM" id="Phobius"/>
    </source>
</evidence>
<keyword evidence="1" id="KW-0472">Membrane</keyword>
<sequence>ELAISSETIVPMTDYFSQETIDNGLSYYNTFKAKIIMVFLVLPITGIVIILISLFLTIRFTVKRRRKKKKSVQTLEK</sequence>
<protein>
    <submittedName>
        <fullName evidence="2">Uncharacterized protein</fullName>
    </submittedName>
</protein>
<feature type="transmembrane region" description="Helical" evidence="1">
    <location>
        <begin position="35"/>
        <end position="62"/>
    </location>
</feature>
<accession>X1D773</accession>
<feature type="non-terminal residue" evidence="2">
    <location>
        <position position="1"/>
    </location>
</feature>
<reference evidence="2" key="1">
    <citation type="journal article" date="2014" name="Front. Microbiol.">
        <title>High frequency of phylogenetically diverse reductive dehalogenase-homologous genes in deep subseafloor sedimentary metagenomes.</title>
        <authorList>
            <person name="Kawai M."/>
            <person name="Futagami T."/>
            <person name="Toyoda A."/>
            <person name="Takaki Y."/>
            <person name="Nishi S."/>
            <person name="Hori S."/>
            <person name="Arai W."/>
            <person name="Tsubouchi T."/>
            <person name="Morono Y."/>
            <person name="Uchiyama I."/>
            <person name="Ito T."/>
            <person name="Fujiyama A."/>
            <person name="Inagaki F."/>
            <person name="Takami H."/>
        </authorList>
    </citation>
    <scope>NUCLEOTIDE SEQUENCE</scope>
    <source>
        <strain evidence="2">Expedition CK06-06</strain>
    </source>
</reference>
<name>X1D773_9ZZZZ</name>
<keyword evidence="1" id="KW-1133">Transmembrane helix</keyword>
<organism evidence="2">
    <name type="scientific">marine sediment metagenome</name>
    <dbReference type="NCBI Taxonomy" id="412755"/>
    <lineage>
        <taxon>unclassified sequences</taxon>
        <taxon>metagenomes</taxon>
        <taxon>ecological metagenomes</taxon>
    </lineage>
</organism>
<proteinExistence type="predicted"/>
<keyword evidence="1" id="KW-0812">Transmembrane</keyword>
<comment type="caution">
    <text evidence="2">The sequence shown here is derived from an EMBL/GenBank/DDBJ whole genome shotgun (WGS) entry which is preliminary data.</text>
</comment>
<gene>
    <name evidence="2" type="ORF">S01H4_62084</name>
</gene>
<dbReference type="EMBL" id="BART01036962">
    <property type="protein sequence ID" value="GAH16057.1"/>
    <property type="molecule type" value="Genomic_DNA"/>
</dbReference>
<evidence type="ECO:0000313" key="2">
    <source>
        <dbReference type="EMBL" id="GAH16057.1"/>
    </source>
</evidence>
<dbReference type="AlphaFoldDB" id="X1D773"/>